<feature type="transmembrane region" description="Helical" evidence="1">
    <location>
        <begin position="5"/>
        <end position="25"/>
    </location>
</feature>
<feature type="transmembrane region" description="Helical" evidence="1">
    <location>
        <begin position="90"/>
        <end position="109"/>
    </location>
</feature>
<sequence length="164" mass="19564">MFRLIIRCILPITIISFGVLTQWWYGIVIDGTDTFFYGFPFIYKCRAFHTSMATQYFILEMSIDLGIYFVFWGTICYCINRLRPIRIPRLASQLFWIGFGIFLLAFMYVSKAFNDVYIFKRNFEIKIIDTGGAIFENSPKREYYTYELEKQFQNNTIRNRPSSD</sequence>
<gene>
    <name evidence="2" type="ORF">ACFSTE_04155</name>
</gene>
<keyword evidence="3" id="KW-1185">Reference proteome</keyword>
<evidence type="ECO:0000256" key="1">
    <source>
        <dbReference type="SAM" id="Phobius"/>
    </source>
</evidence>
<evidence type="ECO:0000313" key="3">
    <source>
        <dbReference type="Proteomes" id="UP001597459"/>
    </source>
</evidence>
<name>A0ABW5N4J9_9FLAO</name>
<keyword evidence="1" id="KW-0472">Membrane</keyword>
<dbReference type="EMBL" id="JBHULX010000003">
    <property type="protein sequence ID" value="MFD2590009.1"/>
    <property type="molecule type" value="Genomic_DNA"/>
</dbReference>
<accession>A0ABW5N4J9</accession>
<dbReference type="Proteomes" id="UP001597459">
    <property type="component" value="Unassembled WGS sequence"/>
</dbReference>
<organism evidence="2 3">
    <name type="scientific">Aquimarina hainanensis</name>
    <dbReference type="NCBI Taxonomy" id="1578017"/>
    <lineage>
        <taxon>Bacteria</taxon>
        <taxon>Pseudomonadati</taxon>
        <taxon>Bacteroidota</taxon>
        <taxon>Flavobacteriia</taxon>
        <taxon>Flavobacteriales</taxon>
        <taxon>Flavobacteriaceae</taxon>
        <taxon>Aquimarina</taxon>
    </lineage>
</organism>
<comment type="caution">
    <text evidence="2">The sequence shown here is derived from an EMBL/GenBank/DDBJ whole genome shotgun (WGS) entry which is preliminary data.</text>
</comment>
<keyword evidence="1" id="KW-1133">Transmembrane helix</keyword>
<protein>
    <submittedName>
        <fullName evidence="2">Uncharacterized protein</fullName>
    </submittedName>
</protein>
<reference evidence="3" key="1">
    <citation type="journal article" date="2019" name="Int. J. Syst. Evol. Microbiol.">
        <title>The Global Catalogue of Microorganisms (GCM) 10K type strain sequencing project: providing services to taxonomists for standard genome sequencing and annotation.</title>
        <authorList>
            <consortium name="The Broad Institute Genomics Platform"/>
            <consortium name="The Broad Institute Genome Sequencing Center for Infectious Disease"/>
            <person name="Wu L."/>
            <person name="Ma J."/>
        </authorList>
    </citation>
    <scope>NUCLEOTIDE SEQUENCE [LARGE SCALE GENOMIC DNA]</scope>
    <source>
        <strain evidence="3">KCTC 42423</strain>
    </source>
</reference>
<keyword evidence="1" id="KW-0812">Transmembrane</keyword>
<evidence type="ECO:0000313" key="2">
    <source>
        <dbReference type="EMBL" id="MFD2590009.1"/>
    </source>
</evidence>
<dbReference type="RefSeq" id="WP_378255929.1">
    <property type="nucleotide sequence ID" value="NZ_JBHSJV010000001.1"/>
</dbReference>
<feature type="transmembrane region" description="Helical" evidence="1">
    <location>
        <begin position="56"/>
        <end position="78"/>
    </location>
</feature>
<proteinExistence type="predicted"/>